<gene>
    <name evidence="2" type="ORF">ADK37_37135</name>
</gene>
<protein>
    <recommendedName>
        <fullName evidence="1">Glycosyltransferase 2-like domain-containing protein</fullName>
    </recommendedName>
</protein>
<comment type="caution">
    <text evidence="2">The sequence shown here is derived from an EMBL/GenBank/DDBJ whole genome shotgun (WGS) entry which is preliminary data.</text>
</comment>
<dbReference type="eggNOG" id="COG1216">
    <property type="taxonomic scope" value="Bacteria"/>
</dbReference>
<reference evidence="3" key="1">
    <citation type="submission" date="2015-07" db="EMBL/GenBank/DDBJ databases">
        <authorList>
            <person name="Ju K.-S."/>
            <person name="Doroghazi J.R."/>
            <person name="Metcalf W.W."/>
        </authorList>
    </citation>
    <scope>NUCLEOTIDE SEQUENCE [LARGE SCALE GENOMIC DNA]</scope>
    <source>
        <strain evidence="3">NRRL 2290</strain>
    </source>
</reference>
<dbReference type="InterPro" id="IPR001173">
    <property type="entry name" value="Glyco_trans_2-like"/>
</dbReference>
<dbReference type="InterPro" id="IPR029044">
    <property type="entry name" value="Nucleotide-diphossugar_trans"/>
</dbReference>
<dbReference type="Pfam" id="PF00535">
    <property type="entry name" value="Glycos_transf_2"/>
    <property type="match status" value="1"/>
</dbReference>
<proteinExistence type="predicted"/>
<evidence type="ECO:0000313" key="3">
    <source>
        <dbReference type="Proteomes" id="UP000037251"/>
    </source>
</evidence>
<evidence type="ECO:0000259" key="1">
    <source>
        <dbReference type="Pfam" id="PF00535"/>
    </source>
</evidence>
<accession>A0A0L8KTZ0</accession>
<evidence type="ECO:0000313" key="2">
    <source>
        <dbReference type="EMBL" id="KOG29335.1"/>
    </source>
</evidence>
<organism evidence="2 3">
    <name type="scientific">Streptomyces resistomycificus</name>
    <dbReference type="NCBI Taxonomy" id="67356"/>
    <lineage>
        <taxon>Bacteria</taxon>
        <taxon>Bacillati</taxon>
        <taxon>Actinomycetota</taxon>
        <taxon>Actinomycetes</taxon>
        <taxon>Kitasatosporales</taxon>
        <taxon>Streptomycetaceae</taxon>
        <taxon>Streptomyces</taxon>
        <taxon>Streptomyces aurantiacus group</taxon>
    </lineage>
</organism>
<dbReference type="Gene3D" id="3.90.550.10">
    <property type="entry name" value="Spore Coat Polysaccharide Biosynthesis Protein SpsA, Chain A"/>
    <property type="match status" value="1"/>
</dbReference>
<dbReference type="PATRIC" id="fig|67356.5.peg.7942"/>
<feature type="domain" description="Glycosyltransferase 2-like" evidence="1">
    <location>
        <begin position="11"/>
        <end position="109"/>
    </location>
</feature>
<dbReference type="Proteomes" id="UP000037251">
    <property type="component" value="Unassembled WGS sequence"/>
</dbReference>
<name>A0A0L8KTZ0_9ACTN</name>
<dbReference type="EMBL" id="LGUS01000222">
    <property type="protein sequence ID" value="KOG29335.1"/>
    <property type="molecule type" value="Genomic_DNA"/>
</dbReference>
<dbReference type="SUPFAM" id="SSF53448">
    <property type="entry name" value="Nucleotide-diphospho-sugar transferases"/>
    <property type="match status" value="1"/>
</dbReference>
<dbReference type="AlphaFoldDB" id="A0A0L8KTZ0"/>
<dbReference type="STRING" id="67356.AQJ84_04340"/>
<sequence>MPNVSILTAVTRPDLLPRLYSSIASQQIDWEWIVQLDGEAIEWRPGPGDCGFVEDDRRVWLERNAKPLGSGTTRNLALIRATGDLVLCVDDDDLLYPDSLGGLCAALAAWPQCFGAWGRTDLLTEGDADPAAAPGRPPEVFKAWPAPGVIQPGTIGAYFERIGEFPVHVGAVMWRRSHLVAVGGYGALPRSVDTNPFLAAEALFPVCYVDTPVYRYRLHGGQMSSTPDYQRVKDGVHAFTFERARELRRLLGSETGHPPDRR</sequence>
<keyword evidence="3" id="KW-1185">Reference proteome</keyword>